<feature type="region of interest" description="Disordered" evidence="1">
    <location>
        <begin position="1"/>
        <end position="22"/>
    </location>
</feature>
<dbReference type="RefSeq" id="XP_066069736.1">
    <property type="nucleotide sequence ID" value="XM_066213639.1"/>
</dbReference>
<dbReference type="AlphaFoldDB" id="A0A1E3I5R5"/>
<evidence type="ECO:0000313" key="2">
    <source>
        <dbReference type="EMBL" id="WVN89036.1"/>
    </source>
</evidence>
<proteinExistence type="predicted"/>
<name>A0A1E3I5R5_9TREE</name>
<keyword evidence="3" id="KW-1185">Reference proteome</keyword>
<gene>
    <name evidence="2" type="ORF">L203_104252</name>
</gene>
<organism evidence="2 3">
    <name type="scientific">Cryptococcus depauperatus CBS 7841</name>
    <dbReference type="NCBI Taxonomy" id="1295531"/>
    <lineage>
        <taxon>Eukaryota</taxon>
        <taxon>Fungi</taxon>
        <taxon>Dikarya</taxon>
        <taxon>Basidiomycota</taxon>
        <taxon>Agaricomycotina</taxon>
        <taxon>Tremellomycetes</taxon>
        <taxon>Tremellales</taxon>
        <taxon>Cryptococcaceae</taxon>
        <taxon>Cryptococcus</taxon>
    </lineage>
</organism>
<sequence>MDHPERSPAEQEHIGDGGSFNYAGEKGSGHVTYICKSPGTEQVFILSHVRTEPVPSFLNANVKGLQNHSNLGAQTVYDILNDQEPQNVGLSWDWKSKLSQTDGSDEEKQSVDTQTIFRRAGNSDRFMCTTLGDDIYDERLMTGSEIVEEFGLNALPSGDEK</sequence>
<protein>
    <submittedName>
        <fullName evidence="2">Uncharacterized protein</fullName>
    </submittedName>
</protein>
<evidence type="ECO:0000256" key="1">
    <source>
        <dbReference type="SAM" id="MobiDB-lite"/>
    </source>
</evidence>
<reference evidence="2" key="1">
    <citation type="submission" date="2016-06" db="EMBL/GenBank/DDBJ databases">
        <authorList>
            <person name="Cuomo C."/>
            <person name="Litvintseva A."/>
            <person name="Heitman J."/>
            <person name="Chen Y."/>
            <person name="Sun S."/>
            <person name="Springer D."/>
            <person name="Dromer F."/>
            <person name="Young S."/>
            <person name="Zeng Q."/>
            <person name="Chapman S."/>
            <person name="Gujja S."/>
            <person name="Saif S."/>
            <person name="Birren B."/>
        </authorList>
    </citation>
    <scope>NUCLEOTIDE SEQUENCE</scope>
    <source>
        <strain evidence="2">CBS 7841</strain>
    </source>
</reference>
<evidence type="ECO:0000313" key="3">
    <source>
        <dbReference type="Proteomes" id="UP000094043"/>
    </source>
</evidence>
<dbReference type="GeneID" id="91088462"/>
<dbReference type="KEGG" id="cdep:91088462"/>
<dbReference type="Proteomes" id="UP000094043">
    <property type="component" value="Chromosome 5"/>
</dbReference>
<feature type="compositionally biased region" description="Basic and acidic residues" evidence="1">
    <location>
        <begin position="1"/>
        <end position="15"/>
    </location>
</feature>
<accession>A0A1E3I5R5</accession>
<dbReference type="EMBL" id="CP143788">
    <property type="protein sequence ID" value="WVN89036.1"/>
    <property type="molecule type" value="Genomic_DNA"/>
</dbReference>
<dbReference type="VEuPathDB" id="FungiDB:L203_05257"/>
<reference evidence="2" key="2">
    <citation type="journal article" date="2022" name="Elife">
        <title>Obligate sexual reproduction of a homothallic fungus closely related to the Cryptococcus pathogenic species complex.</title>
        <authorList>
            <person name="Passer A.R."/>
            <person name="Clancey S.A."/>
            <person name="Shea T."/>
            <person name="David-Palma M."/>
            <person name="Averette A.F."/>
            <person name="Boekhout T."/>
            <person name="Porcel B.M."/>
            <person name="Nowrousian M."/>
            <person name="Cuomo C.A."/>
            <person name="Sun S."/>
            <person name="Heitman J."/>
            <person name="Coelho M.A."/>
        </authorList>
    </citation>
    <scope>NUCLEOTIDE SEQUENCE</scope>
    <source>
        <strain evidence="2">CBS 7841</strain>
    </source>
</reference>
<reference evidence="2" key="3">
    <citation type="submission" date="2024-01" db="EMBL/GenBank/DDBJ databases">
        <authorList>
            <person name="Coelho M.A."/>
            <person name="David-Palma M."/>
            <person name="Shea T."/>
            <person name="Sun S."/>
            <person name="Cuomo C.A."/>
            <person name="Heitman J."/>
        </authorList>
    </citation>
    <scope>NUCLEOTIDE SEQUENCE</scope>
    <source>
        <strain evidence="2">CBS 7841</strain>
    </source>
</reference>